<accession>A0AAE9ZXA9</accession>
<proteinExistence type="predicted"/>
<reference evidence="1" key="1">
    <citation type="submission" date="2023-03" db="EMBL/GenBank/DDBJ databases">
        <title>Lomoglobus Profundus gen. nov., sp. nov., a novel member of the phylum Verrucomicrobia, isolated from deep-marine sediment of South China Sea.</title>
        <authorList>
            <person name="Ahmad T."/>
            <person name="Ishaq S.E."/>
            <person name="Wang F."/>
        </authorList>
    </citation>
    <scope>NUCLEOTIDE SEQUENCE</scope>
    <source>
        <strain evidence="1">LMO-M01</strain>
    </source>
</reference>
<keyword evidence="2" id="KW-1185">Reference proteome</keyword>
<dbReference type="Proteomes" id="UP001218638">
    <property type="component" value="Chromosome"/>
</dbReference>
<protein>
    <submittedName>
        <fullName evidence="1">Gluconate 2-dehydrogenase subunit 3 family protein</fullName>
    </submittedName>
</protein>
<dbReference type="KEGG" id="slom:PXH66_20840"/>
<dbReference type="InterPro" id="IPR006311">
    <property type="entry name" value="TAT_signal"/>
</dbReference>
<gene>
    <name evidence="1" type="ORF">PXH66_20840</name>
</gene>
<dbReference type="RefSeq" id="WP_330931938.1">
    <property type="nucleotide sequence ID" value="NZ_CP119075.1"/>
</dbReference>
<evidence type="ECO:0000313" key="1">
    <source>
        <dbReference type="EMBL" id="WED64799.1"/>
    </source>
</evidence>
<dbReference type="InterPro" id="IPR027056">
    <property type="entry name" value="Gluconate_2DH_su3"/>
</dbReference>
<sequence>MTSPLSERLDRRTALKWMATAAASAALLPRAFGQTTPAAEPGVTIANYYDGEGYGSDPDLTRDYQPGELWPLTFDEHQRRTAAVLCGLIIPADANSPSAADLKVHDFIDEWISSPYPGQAGDRTTIIEGLAQLDAIAEERYKAKFADLRINPQARLCDRLSKMERLDETAEAALSDEARVERKAQNFFRRFRDLTAGGFYTTPEGMKDVGYLGNVPLATQPEPPAELLAKLGLA</sequence>
<organism evidence="1 2">
    <name type="scientific">Synoicihabitans lomoniglobus</name>
    <dbReference type="NCBI Taxonomy" id="2909285"/>
    <lineage>
        <taxon>Bacteria</taxon>
        <taxon>Pseudomonadati</taxon>
        <taxon>Verrucomicrobiota</taxon>
        <taxon>Opitutia</taxon>
        <taxon>Opitutales</taxon>
        <taxon>Opitutaceae</taxon>
        <taxon>Synoicihabitans</taxon>
    </lineage>
</organism>
<dbReference type="Pfam" id="PF13618">
    <property type="entry name" value="Gluconate_2-dh3"/>
    <property type="match status" value="1"/>
</dbReference>
<name>A0AAE9ZXA9_9BACT</name>
<dbReference type="EMBL" id="CP119075">
    <property type="protein sequence ID" value="WED64799.1"/>
    <property type="molecule type" value="Genomic_DNA"/>
</dbReference>
<dbReference type="AlphaFoldDB" id="A0AAE9ZXA9"/>
<evidence type="ECO:0000313" key="2">
    <source>
        <dbReference type="Proteomes" id="UP001218638"/>
    </source>
</evidence>
<dbReference type="PROSITE" id="PS51318">
    <property type="entry name" value="TAT"/>
    <property type="match status" value="1"/>
</dbReference>